<feature type="non-terminal residue" evidence="1">
    <location>
        <position position="85"/>
    </location>
</feature>
<sequence>SFKLLLGYISSDKDVFGHPAYVAYTNFEVLKIAVEDWELRDKIAVTDFLYGRYTGLDPLMEITKRGDIKMMQFILEKRASGNQTD</sequence>
<keyword evidence="2" id="KW-1185">Reference proteome</keyword>
<accession>A0A7D9L9Y0</accession>
<name>A0A7D9L9Y0_PARCT</name>
<reference evidence="1" key="1">
    <citation type="submission" date="2020-04" db="EMBL/GenBank/DDBJ databases">
        <authorList>
            <person name="Alioto T."/>
            <person name="Alioto T."/>
            <person name="Gomez Garrido J."/>
        </authorList>
    </citation>
    <scope>NUCLEOTIDE SEQUENCE</scope>
    <source>
        <strain evidence="1">A484AB</strain>
    </source>
</reference>
<proteinExistence type="predicted"/>
<dbReference type="EMBL" id="CACRXK020015189">
    <property type="protein sequence ID" value="CAB4028020.1"/>
    <property type="molecule type" value="Genomic_DNA"/>
</dbReference>
<gene>
    <name evidence="1" type="ORF">PACLA_8A038229</name>
</gene>
<dbReference type="Proteomes" id="UP001152795">
    <property type="component" value="Unassembled WGS sequence"/>
</dbReference>
<dbReference type="AlphaFoldDB" id="A0A7D9L9Y0"/>
<evidence type="ECO:0000313" key="2">
    <source>
        <dbReference type="Proteomes" id="UP001152795"/>
    </source>
</evidence>
<evidence type="ECO:0000313" key="1">
    <source>
        <dbReference type="EMBL" id="CAB4028020.1"/>
    </source>
</evidence>
<comment type="caution">
    <text evidence="1">The sequence shown here is derived from an EMBL/GenBank/DDBJ whole genome shotgun (WGS) entry which is preliminary data.</text>
</comment>
<feature type="non-terminal residue" evidence="1">
    <location>
        <position position="1"/>
    </location>
</feature>
<organism evidence="1 2">
    <name type="scientific">Paramuricea clavata</name>
    <name type="common">Red gorgonian</name>
    <name type="synonym">Violescent sea-whip</name>
    <dbReference type="NCBI Taxonomy" id="317549"/>
    <lineage>
        <taxon>Eukaryota</taxon>
        <taxon>Metazoa</taxon>
        <taxon>Cnidaria</taxon>
        <taxon>Anthozoa</taxon>
        <taxon>Octocorallia</taxon>
        <taxon>Malacalcyonacea</taxon>
        <taxon>Plexauridae</taxon>
        <taxon>Paramuricea</taxon>
    </lineage>
</organism>
<protein>
    <submittedName>
        <fullName evidence="1">Uncharacterized protein</fullName>
    </submittedName>
</protein>